<feature type="transmembrane region" description="Helical" evidence="5">
    <location>
        <begin position="9"/>
        <end position="30"/>
    </location>
</feature>
<keyword evidence="4 5" id="KW-0472">Membrane</keyword>
<dbReference type="PANTHER" id="PTHR39608:SF1">
    <property type="entry name" value="INTEGRAL MEMBRANE PROTEIN (AFU_ORTHOLOGUE AFUA_5G08640)"/>
    <property type="match status" value="1"/>
</dbReference>
<feature type="transmembrane region" description="Helical" evidence="5">
    <location>
        <begin position="123"/>
        <end position="143"/>
    </location>
</feature>
<dbReference type="GO" id="GO:0016020">
    <property type="term" value="C:membrane"/>
    <property type="evidence" value="ECO:0007669"/>
    <property type="project" value="UniProtKB-SubCell"/>
</dbReference>
<name>A0A6A5YQ47_9PLEO</name>
<evidence type="ECO:0000313" key="8">
    <source>
        <dbReference type="Proteomes" id="UP000799770"/>
    </source>
</evidence>
<dbReference type="Proteomes" id="UP000799770">
    <property type="component" value="Unassembled WGS sequence"/>
</dbReference>
<dbReference type="OrthoDB" id="4074965at2759"/>
<evidence type="ECO:0000256" key="3">
    <source>
        <dbReference type="ARBA" id="ARBA00022989"/>
    </source>
</evidence>
<proteinExistence type="predicted"/>
<keyword evidence="8" id="KW-1185">Reference proteome</keyword>
<evidence type="ECO:0000256" key="1">
    <source>
        <dbReference type="ARBA" id="ARBA00004141"/>
    </source>
</evidence>
<evidence type="ECO:0000313" key="7">
    <source>
        <dbReference type="EMBL" id="KAF2109212.1"/>
    </source>
</evidence>
<keyword evidence="2 5" id="KW-0812">Transmembrane</keyword>
<dbReference type="PANTHER" id="PTHR39608">
    <property type="entry name" value="INTEGRAL MEMBRANE PROTEIN (AFU_ORTHOLOGUE AFUA_5G08640)"/>
    <property type="match status" value="1"/>
</dbReference>
<accession>A0A6A5YQ47</accession>
<feature type="transmembrane region" description="Helical" evidence="5">
    <location>
        <begin position="45"/>
        <end position="64"/>
    </location>
</feature>
<gene>
    <name evidence="7" type="ORF">BDV96DRAFT_604944</name>
</gene>
<dbReference type="InterPro" id="IPR008253">
    <property type="entry name" value="Marvel"/>
</dbReference>
<feature type="transmembrane region" description="Helical" evidence="5">
    <location>
        <begin position="76"/>
        <end position="93"/>
    </location>
</feature>
<keyword evidence="3 5" id="KW-1133">Transmembrane helix</keyword>
<dbReference type="Pfam" id="PF01284">
    <property type="entry name" value="MARVEL"/>
    <property type="match status" value="1"/>
</dbReference>
<protein>
    <submittedName>
        <fullName evidence="7">Integral membrane protein</fullName>
    </submittedName>
</protein>
<evidence type="ECO:0000256" key="5">
    <source>
        <dbReference type="SAM" id="Phobius"/>
    </source>
</evidence>
<dbReference type="AlphaFoldDB" id="A0A6A5YQ47"/>
<sequence>MIISRTVSIILRFGEFVSAAVVLGLAAHFLNQYDNYRVGPLGREVYTIIIAALSVIFSVVWLIPTTASMLHYPADLFLSAAWFAAFGVLVNWIEKVNCGGIFSWGIISVRHNSYCGQWKAAEAFSFISACFWFASFLLGVFVYHKLSRDPVVTDGHRRRWRRSRV</sequence>
<reference evidence="7" key="1">
    <citation type="journal article" date="2020" name="Stud. Mycol.">
        <title>101 Dothideomycetes genomes: a test case for predicting lifestyles and emergence of pathogens.</title>
        <authorList>
            <person name="Haridas S."/>
            <person name="Albert R."/>
            <person name="Binder M."/>
            <person name="Bloem J."/>
            <person name="Labutti K."/>
            <person name="Salamov A."/>
            <person name="Andreopoulos B."/>
            <person name="Baker S."/>
            <person name="Barry K."/>
            <person name="Bills G."/>
            <person name="Bluhm B."/>
            <person name="Cannon C."/>
            <person name="Castanera R."/>
            <person name="Culley D."/>
            <person name="Daum C."/>
            <person name="Ezra D."/>
            <person name="Gonzalez J."/>
            <person name="Henrissat B."/>
            <person name="Kuo A."/>
            <person name="Liang C."/>
            <person name="Lipzen A."/>
            <person name="Lutzoni F."/>
            <person name="Magnuson J."/>
            <person name="Mondo S."/>
            <person name="Nolan M."/>
            <person name="Ohm R."/>
            <person name="Pangilinan J."/>
            <person name="Park H.-J."/>
            <person name="Ramirez L."/>
            <person name="Alfaro M."/>
            <person name="Sun H."/>
            <person name="Tritt A."/>
            <person name="Yoshinaga Y."/>
            <person name="Zwiers L.-H."/>
            <person name="Turgeon B."/>
            <person name="Goodwin S."/>
            <person name="Spatafora J."/>
            <person name="Crous P."/>
            <person name="Grigoriev I."/>
        </authorList>
    </citation>
    <scope>NUCLEOTIDE SEQUENCE</scope>
    <source>
        <strain evidence="7">CBS 627.86</strain>
    </source>
</reference>
<evidence type="ECO:0000259" key="6">
    <source>
        <dbReference type="Pfam" id="PF01284"/>
    </source>
</evidence>
<dbReference type="EMBL" id="ML977343">
    <property type="protein sequence ID" value="KAF2109212.1"/>
    <property type="molecule type" value="Genomic_DNA"/>
</dbReference>
<evidence type="ECO:0000256" key="4">
    <source>
        <dbReference type="ARBA" id="ARBA00023136"/>
    </source>
</evidence>
<evidence type="ECO:0000256" key="2">
    <source>
        <dbReference type="ARBA" id="ARBA00022692"/>
    </source>
</evidence>
<organism evidence="7 8">
    <name type="scientific">Lophiotrema nucula</name>
    <dbReference type="NCBI Taxonomy" id="690887"/>
    <lineage>
        <taxon>Eukaryota</taxon>
        <taxon>Fungi</taxon>
        <taxon>Dikarya</taxon>
        <taxon>Ascomycota</taxon>
        <taxon>Pezizomycotina</taxon>
        <taxon>Dothideomycetes</taxon>
        <taxon>Pleosporomycetidae</taxon>
        <taxon>Pleosporales</taxon>
        <taxon>Lophiotremataceae</taxon>
        <taxon>Lophiotrema</taxon>
    </lineage>
</organism>
<feature type="domain" description="MARVEL" evidence="6">
    <location>
        <begin position="6"/>
        <end position="138"/>
    </location>
</feature>
<comment type="subcellular location">
    <subcellularLocation>
        <location evidence="1">Membrane</location>
        <topology evidence="1">Multi-pass membrane protein</topology>
    </subcellularLocation>
</comment>